<accession>A0ABP0W351</accession>
<proteinExistence type="predicted"/>
<keyword evidence="2" id="KW-1185">Reference proteome</keyword>
<name>A0ABP0W351_9BRYO</name>
<dbReference type="Proteomes" id="UP001497444">
    <property type="component" value="Chromosome 13"/>
</dbReference>
<evidence type="ECO:0000313" key="2">
    <source>
        <dbReference type="Proteomes" id="UP001497444"/>
    </source>
</evidence>
<evidence type="ECO:0000313" key="1">
    <source>
        <dbReference type="EMBL" id="CAK9260969.1"/>
    </source>
</evidence>
<organism evidence="1 2">
    <name type="scientific">Sphagnum jensenii</name>
    <dbReference type="NCBI Taxonomy" id="128206"/>
    <lineage>
        <taxon>Eukaryota</taxon>
        <taxon>Viridiplantae</taxon>
        <taxon>Streptophyta</taxon>
        <taxon>Embryophyta</taxon>
        <taxon>Bryophyta</taxon>
        <taxon>Sphagnophytina</taxon>
        <taxon>Sphagnopsida</taxon>
        <taxon>Sphagnales</taxon>
        <taxon>Sphagnaceae</taxon>
        <taxon>Sphagnum</taxon>
    </lineage>
</organism>
<reference evidence="1" key="1">
    <citation type="submission" date="2024-02" db="EMBL/GenBank/DDBJ databases">
        <authorList>
            <consortium name="ELIXIR-Norway"/>
            <consortium name="Elixir Norway"/>
        </authorList>
    </citation>
    <scope>NUCLEOTIDE SEQUENCE</scope>
</reference>
<protein>
    <submittedName>
        <fullName evidence="1">Uncharacterized protein</fullName>
    </submittedName>
</protein>
<dbReference type="EMBL" id="OZ020108">
    <property type="protein sequence ID" value="CAK9260969.1"/>
    <property type="molecule type" value="Genomic_DNA"/>
</dbReference>
<gene>
    <name evidence="1" type="ORF">CSSPJE1EN1_LOCUS6447</name>
</gene>
<sequence>MIAEGENSRVLPNTMSSTEALPGLHLDICTAAPNPVNTHPQMAQNESKLSYKEPVLPLRLFLCCTLSSLVSTWLMQHHEHCFEIEILQFSKFAQTVAT</sequence>